<reference evidence="4 5" key="1">
    <citation type="submission" date="2015-06" db="EMBL/GenBank/DDBJ databases">
        <title>Talaromyces atroroseus IBT 11181 draft genome.</title>
        <authorList>
            <person name="Rasmussen K.B."/>
            <person name="Rasmussen S."/>
            <person name="Petersen B."/>
            <person name="Sicheritz-Ponten T."/>
            <person name="Mortensen U.H."/>
            <person name="Thrane U."/>
        </authorList>
    </citation>
    <scope>NUCLEOTIDE SEQUENCE [LARGE SCALE GENOMIC DNA]</scope>
    <source>
        <strain evidence="4 5">IBT 11181</strain>
    </source>
</reference>
<dbReference type="OrthoDB" id="248120at2759"/>
<dbReference type="SUPFAM" id="SSF46579">
    <property type="entry name" value="Prefoldin"/>
    <property type="match status" value="1"/>
</dbReference>
<dbReference type="GO" id="GO:0051082">
    <property type="term" value="F:unfolded protein binding"/>
    <property type="evidence" value="ECO:0007669"/>
    <property type="project" value="InterPro"/>
</dbReference>
<dbReference type="GO" id="GO:0051087">
    <property type="term" value="F:protein-folding chaperone binding"/>
    <property type="evidence" value="ECO:0007669"/>
    <property type="project" value="TreeGrafter"/>
</dbReference>
<feature type="coiled-coil region" evidence="3">
    <location>
        <begin position="79"/>
        <end position="113"/>
    </location>
</feature>
<dbReference type="RefSeq" id="XP_020120910.1">
    <property type="nucleotide sequence ID" value="XM_020266608.1"/>
</dbReference>
<dbReference type="FunFam" id="1.10.287.370:FF:000003">
    <property type="entry name" value="Prefoldin subunit 6"/>
    <property type="match status" value="1"/>
</dbReference>
<proteinExistence type="inferred from homology"/>
<dbReference type="Pfam" id="PF01920">
    <property type="entry name" value="Prefoldin_2"/>
    <property type="match status" value="1"/>
</dbReference>
<dbReference type="STRING" id="1441469.A0A1Q5Q9U8"/>
<dbReference type="PANTHER" id="PTHR21431:SF0">
    <property type="entry name" value="PREFOLDIN SUBUNIT 6"/>
    <property type="match status" value="1"/>
</dbReference>
<keyword evidence="5" id="KW-1185">Reference proteome</keyword>
<dbReference type="GO" id="GO:0016272">
    <property type="term" value="C:prefoldin complex"/>
    <property type="evidence" value="ECO:0007669"/>
    <property type="project" value="InterPro"/>
</dbReference>
<comment type="caution">
    <text evidence="4">The sequence shown here is derived from an EMBL/GenBank/DDBJ whole genome shotgun (WGS) entry which is preliminary data.</text>
</comment>
<dbReference type="EMBL" id="LFMY01000005">
    <property type="protein sequence ID" value="OKL60789.1"/>
    <property type="molecule type" value="Genomic_DNA"/>
</dbReference>
<evidence type="ECO:0000313" key="4">
    <source>
        <dbReference type="EMBL" id="OKL60789.1"/>
    </source>
</evidence>
<dbReference type="Gene3D" id="1.10.287.370">
    <property type="match status" value="1"/>
</dbReference>
<evidence type="ECO:0000256" key="3">
    <source>
        <dbReference type="SAM" id="Coils"/>
    </source>
</evidence>
<name>A0A1Q5Q9U8_TALAT</name>
<dbReference type="AlphaFoldDB" id="A0A1Q5Q9U8"/>
<dbReference type="GO" id="GO:0051131">
    <property type="term" value="P:chaperone-mediated protein complex assembly"/>
    <property type="evidence" value="ECO:0007669"/>
    <property type="project" value="TreeGrafter"/>
</dbReference>
<comment type="similarity">
    <text evidence="1">Belongs to the prefoldin subunit beta family.</text>
</comment>
<evidence type="ECO:0000256" key="1">
    <source>
        <dbReference type="ARBA" id="ARBA00008045"/>
    </source>
</evidence>
<evidence type="ECO:0000313" key="5">
    <source>
        <dbReference type="Proteomes" id="UP000214365"/>
    </source>
</evidence>
<keyword evidence="3" id="KW-0175">Coiled coil</keyword>
<dbReference type="GO" id="GO:0005737">
    <property type="term" value="C:cytoplasm"/>
    <property type="evidence" value="ECO:0007669"/>
    <property type="project" value="TreeGrafter"/>
</dbReference>
<keyword evidence="2" id="KW-0143">Chaperone</keyword>
<organism evidence="4 5">
    <name type="scientific">Talaromyces atroroseus</name>
    <dbReference type="NCBI Taxonomy" id="1441469"/>
    <lineage>
        <taxon>Eukaryota</taxon>
        <taxon>Fungi</taxon>
        <taxon>Dikarya</taxon>
        <taxon>Ascomycota</taxon>
        <taxon>Pezizomycotina</taxon>
        <taxon>Eurotiomycetes</taxon>
        <taxon>Eurotiomycetidae</taxon>
        <taxon>Eurotiales</taxon>
        <taxon>Trichocomaceae</taxon>
        <taxon>Talaromyces</taxon>
        <taxon>Talaromyces sect. Trachyspermi</taxon>
    </lineage>
</organism>
<dbReference type="CDD" id="cd23161">
    <property type="entry name" value="Prefoldin_6"/>
    <property type="match status" value="1"/>
</dbReference>
<sequence>MEEAQKKLQALSEEYQTLQTELENIILGRQKLESQQQENRGVQEEFASLDDESNIYKLVGPVLLKQEKSEAVMAVDGRLDFIEKEIKRIETQIQDINNKSDKKRTEIIQLQSQIQQQAAAASASA</sequence>
<dbReference type="InterPro" id="IPR002777">
    <property type="entry name" value="PFD_beta-like"/>
</dbReference>
<dbReference type="Proteomes" id="UP000214365">
    <property type="component" value="Unassembled WGS sequence"/>
</dbReference>
<protein>
    <submittedName>
        <fullName evidence="4">Prefoldin subunit 6</fullName>
    </submittedName>
</protein>
<evidence type="ECO:0000256" key="2">
    <source>
        <dbReference type="ARBA" id="ARBA00023186"/>
    </source>
</evidence>
<dbReference type="PANTHER" id="PTHR21431">
    <property type="entry name" value="PREFOLDIN SUBUNIT 6"/>
    <property type="match status" value="1"/>
</dbReference>
<feature type="coiled-coil region" evidence="3">
    <location>
        <begin position="1"/>
        <end position="52"/>
    </location>
</feature>
<dbReference type="GeneID" id="31004055"/>
<dbReference type="InterPro" id="IPR009053">
    <property type="entry name" value="Prefoldin"/>
</dbReference>
<dbReference type="GO" id="GO:0006457">
    <property type="term" value="P:protein folding"/>
    <property type="evidence" value="ECO:0007669"/>
    <property type="project" value="InterPro"/>
</dbReference>
<accession>A0A1Q5Q9U8</accession>
<gene>
    <name evidence="4" type="ORF">UA08_04300</name>
</gene>